<dbReference type="GO" id="GO:0016020">
    <property type="term" value="C:membrane"/>
    <property type="evidence" value="ECO:0007669"/>
    <property type="project" value="InterPro"/>
</dbReference>
<name>A0AAN0VJD4_9RHOB</name>
<dbReference type="PANTHER" id="PTHR22911">
    <property type="entry name" value="ACYL-MALONYL CONDENSING ENZYME-RELATED"/>
    <property type="match status" value="1"/>
</dbReference>
<dbReference type="Pfam" id="PF00892">
    <property type="entry name" value="EamA"/>
    <property type="match status" value="1"/>
</dbReference>
<feature type="transmembrane region" description="Helical" evidence="2">
    <location>
        <begin position="147"/>
        <end position="165"/>
    </location>
</feature>
<feature type="transmembrane region" description="Helical" evidence="2">
    <location>
        <begin position="265"/>
        <end position="285"/>
    </location>
</feature>
<keyword evidence="5" id="KW-1185">Reference proteome</keyword>
<dbReference type="InterPro" id="IPR037185">
    <property type="entry name" value="EmrE-like"/>
</dbReference>
<feature type="transmembrane region" description="Helical" evidence="2">
    <location>
        <begin position="93"/>
        <end position="114"/>
    </location>
</feature>
<dbReference type="SUPFAM" id="SSF103481">
    <property type="entry name" value="Multidrug resistance efflux transporter EmrE"/>
    <property type="match status" value="2"/>
</dbReference>
<gene>
    <name evidence="4" type="ORF">RCA23_c24350</name>
</gene>
<evidence type="ECO:0000256" key="2">
    <source>
        <dbReference type="SAM" id="Phobius"/>
    </source>
</evidence>
<dbReference type="EMBL" id="CP003984">
    <property type="protein sequence ID" value="AII87957.1"/>
    <property type="molecule type" value="Genomic_DNA"/>
</dbReference>
<feature type="transmembrane region" description="Helical" evidence="2">
    <location>
        <begin position="32"/>
        <end position="51"/>
    </location>
</feature>
<dbReference type="Proteomes" id="UP000028680">
    <property type="component" value="Chromosome"/>
</dbReference>
<dbReference type="AlphaFoldDB" id="A0AAN0VJD4"/>
<keyword evidence="2" id="KW-0472">Membrane</keyword>
<keyword evidence="2" id="KW-0812">Transmembrane</keyword>
<feature type="compositionally biased region" description="Polar residues" evidence="1">
    <location>
        <begin position="1"/>
        <end position="11"/>
    </location>
</feature>
<feature type="region of interest" description="Disordered" evidence="1">
    <location>
        <begin position="1"/>
        <end position="28"/>
    </location>
</feature>
<feature type="transmembrane region" description="Helical" evidence="2">
    <location>
        <begin position="236"/>
        <end position="258"/>
    </location>
</feature>
<feature type="domain" description="EamA" evidence="3">
    <location>
        <begin position="33"/>
        <end position="163"/>
    </location>
</feature>
<keyword evidence="2" id="KW-1133">Transmembrane helix</keyword>
<dbReference type="RefSeq" id="WP_236631357.1">
    <property type="nucleotide sequence ID" value="NZ_CP003984.1"/>
</dbReference>
<dbReference type="PANTHER" id="PTHR22911:SF135">
    <property type="entry name" value="BLR4310 PROTEIN"/>
    <property type="match status" value="1"/>
</dbReference>
<dbReference type="KEGG" id="ptp:RCA23_c24350"/>
<reference evidence="4 5" key="1">
    <citation type="journal article" date="2014" name="ISME J.">
        <title>Adaptation of an abundant Roseobacter RCA organism to pelagic systems revealed by genomic and transcriptomic analyses.</title>
        <authorList>
            <person name="Voget S."/>
            <person name="Wemheuer B."/>
            <person name="Brinkhoff T."/>
            <person name="Vollmers J."/>
            <person name="Dietrich S."/>
            <person name="Giebel H.A."/>
            <person name="Beardsley C."/>
            <person name="Sardemann C."/>
            <person name="Bakenhus I."/>
            <person name="Billerbeck S."/>
            <person name="Daniel R."/>
            <person name="Simon M."/>
        </authorList>
    </citation>
    <scope>NUCLEOTIDE SEQUENCE [LARGE SCALE GENOMIC DNA]</scope>
    <source>
        <strain evidence="4 5">RCA23</strain>
    </source>
</reference>
<dbReference type="InterPro" id="IPR000620">
    <property type="entry name" value="EamA_dom"/>
</dbReference>
<accession>A0AAN0VJD4</accession>
<sequence>MPHEQMFSNRQGQHDRPQTEARPVTAPRSQKTIGLTLAIFGALLLTPDTLFMRLSQLDGFNMLLWRGGLSGLAYFMIWLWMRGPRDLSNIWTRNFAIIVACQTGNAALFSLAIALAPVTVVLIGVATVPIFAALLSRLLLGEALSMRTLITAAMVFLGLFISVLGSDDGHLMLDLTTLIGAGLGLGVAFSLAMNFTIIRKDTDVPFVLAIAVGAIAAAGLAAVFATTFAWPALPQMAAIALTGIFILPLSFVTLSYAARFVPSSTVSLIMLLETVLGPLWVWWGIDEAPSAMMLIGGGIVLTCLSVFLILEGRKAA</sequence>
<evidence type="ECO:0000256" key="1">
    <source>
        <dbReference type="SAM" id="MobiDB-lite"/>
    </source>
</evidence>
<evidence type="ECO:0000313" key="4">
    <source>
        <dbReference type="EMBL" id="AII87957.1"/>
    </source>
</evidence>
<evidence type="ECO:0000259" key="3">
    <source>
        <dbReference type="Pfam" id="PF00892"/>
    </source>
</evidence>
<feature type="transmembrane region" description="Helical" evidence="2">
    <location>
        <begin position="171"/>
        <end position="192"/>
    </location>
</feature>
<feature type="transmembrane region" description="Helical" evidence="2">
    <location>
        <begin position="63"/>
        <end position="81"/>
    </location>
</feature>
<feature type="transmembrane region" description="Helical" evidence="2">
    <location>
        <begin position="120"/>
        <end position="140"/>
    </location>
</feature>
<proteinExistence type="predicted"/>
<protein>
    <submittedName>
        <fullName evidence="4">Integral membrane protein DUF6</fullName>
    </submittedName>
</protein>
<feature type="transmembrane region" description="Helical" evidence="2">
    <location>
        <begin position="204"/>
        <end position="230"/>
    </location>
</feature>
<feature type="transmembrane region" description="Helical" evidence="2">
    <location>
        <begin position="291"/>
        <end position="310"/>
    </location>
</feature>
<evidence type="ECO:0000313" key="5">
    <source>
        <dbReference type="Proteomes" id="UP000028680"/>
    </source>
</evidence>
<organism evidence="4 5">
    <name type="scientific">Planktomarina temperata RCA23</name>
    <dbReference type="NCBI Taxonomy" id="666509"/>
    <lineage>
        <taxon>Bacteria</taxon>
        <taxon>Pseudomonadati</taxon>
        <taxon>Pseudomonadota</taxon>
        <taxon>Alphaproteobacteria</taxon>
        <taxon>Rhodobacterales</taxon>
        <taxon>Paracoccaceae</taxon>
        <taxon>Planktomarina</taxon>
    </lineage>
</organism>